<dbReference type="OrthoDB" id="9815791at2"/>
<dbReference type="FunFam" id="3.40.50.1970:FF:000003">
    <property type="entry name" value="Alcohol dehydrogenase, iron-containing"/>
    <property type="match status" value="1"/>
</dbReference>
<dbReference type="PANTHER" id="PTHR11496:SF102">
    <property type="entry name" value="ALCOHOL DEHYDROGENASE 4"/>
    <property type="match status" value="1"/>
</dbReference>
<feature type="domain" description="Fe-containing alcohol dehydrogenase-like C-terminal" evidence="6">
    <location>
        <begin position="190"/>
        <end position="385"/>
    </location>
</feature>
<name>A0A1M7YQ38_9VIBR</name>
<dbReference type="GO" id="GO:0004022">
    <property type="term" value="F:alcohol dehydrogenase (NAD+) activity"/>
    <property type="evidence" value="ECO:0007669"/>
    <property type="project" value="TreeGrafter"/>
</dbReference>
<evidence type="ECO:0000256" key="3">
    <source>
        <dbReference type="ARBA" id="ARBA00023002"/>
    </source>
</evidence>
<dbReference type="Pfam" id="PF25137">
    <property type="entry name" value="ADH_Fe_C"/>
    <property type="match status" value="1"/>
</dbReference>
<evidence type="ECO:0000259" key="6">
    <source>
        <dbReference type="Pfam" id="PF25137"/>
    </source>
</evidence>
<evidence type="ECO:0000256" key="4">
    <source>
        <dbReference type="ARBA" id="ARBA00023027"/>
    </source>
</evidence>
<evidence type="ECO:0000259" key="5">
    <source>
        <dbReference type="Pfam" id="PF00465"/>
    </source>
</evidence>
<organism evidence="7 8">
    <name type="scientific">Vibrio quintilis</name>
    <dbReference type="NCBI Taxonomy" id="1117707"/>
    <lineage>
        <taxon>Bacteria</taxon>
        <taxon>Pseudomonadati</taxon>
        <taxon>Pseudomonadota</taxon>
        <taxon>Gammaproteobacteria</taxon>
        <taxon>Vibrionales</taxon>
        <taxon>Vibrionaceae</taxon>
        <taxon>Vibrio</taxon>
    </lineage>
</organism>
<dbReference type="EC" id="1.1.1.202" evidence="7"/>
<evidence type="ECO:0000313" key="8">
    <source>
        <dbReference type="Proteomes" id="UP000184600"/>
    </source>
</evidence>
<evidence type="ECO:0000256" key="2">
    <source>
        <dbReference type="ARBA" id="ARBA00007358"/>
    </source>
</evidence>
<keyword evidence="3 7" id="KW-0560">Oxidoreductase</keyword>
<dbReference type="NCBIfam" id="NF041833">
    <property type="entry name" value="Fe_ADH_ErcA"/>
    <property type="match status" value="1"/>
</dbReference>
<dbReference type="Gene3D" id="3.40.50.1970">
    <property type="match status" value="1"/>
</dbReference>
<dbReference type="InterPro" id="IPR039697">
    <property type="entry name" value="Alcohol_dehydrogenase_Fe"/>
</dbReference>
<accession>A0A1M7YQ38</accession>
<dbReference type="EMBL" id="FRFG01000007">
    <property type="protein sequence ID" value="SHO54737.1"/>
    <property type="molecule type" value="Genomic_DNA"/>
</dbReference>
<dbReference type="InterPro" id="IPR001670">
    <property type="entry name" value="ADH_Fe/GldA"/>
</dbReference>
<dbReference type="RefSeq" id="WP_073579647.1">
    <property type="nucleotide sequence ID" value="NZ_AP024897.1"/>
</dbReference>
<dbReference type="PANTHER" id="PTHR11496">
    <property type="entry name" value="ALCOHOL DEHYDROGENASE"/>
    <property type="match status" value="1"/>
</dbReference>
<gene>
    <name evidence="7" type="primary">dhaT_1</name>
    <name evidence="7" type="ORF">VQ7734_00455</name>
</gene>
<reference evidence="8" key="1">
    <citation type="submission" date="2016-12" db="EMBL/GenBank/DDBJ databases">
        <authorList>
            <person name="Rodrigo-Torres L."/>
            <person name="Arahal R.D."/>
            <person name="Lucena T."/>
        </authorList>
    </citation>
    <scope>NUCLEOTIDE SEQUENCE [LARGE SCALE GENOMIC DNA]</scope>
</reference>
<sequence length="385" mass="41643">MALYDMRKFVAPEFIFGVGARHRVGFYARNMDARRVLIVSDDGVMDAGWTRQAQDDLDEFGIESVVFHGLTPNPKDYEVMTGAKFYRDNECDVIVAVGGGSVIDCAKAIGVVHANGRDIWDYEGVDRIDIPGPPLICIPTTAGTAADISQFCIILNSQERYKMAIISKSMVPDVALVDPMTTTTVGQGLTAATGIDALTHAIEAYVSTASSPIVDVHATTAMGLIWNNIEQAVAHPDKIEARENMMLGSLQAGLAFSNASLGAVHAMAHALGGYLDLPHGECNAMLLDHVIRFNMLKSSDKYQQIAQAIGIKTKGMTTQDCSRKVAQSISELRDRVHIMSRLSQVGVHSSDIPELAHHAFHDACIVTNPRQASIADIKAIYGEAM</sequence>
<keyword evidence="4" id="KW-0520">NAD</keyword>
<dbReference type="InterPro" id="IPR056798">
    <property type="entry name" value="ADH_Fe_C"/>
</dbReference>
<evidence type="ECO:0000256" key="1">
    <source>
        <dbReference type="ARBA" id="ARBA00001962"/>
    </source>
</evidence>
<dbReference type="PROSITE" id="PS00060">
    <property type="entry name" value="ADH_IRON_2"/>
    <property type="match status" value="1"/>
</dbReference>
<dbReference type="GO" id="GO:0046872">
    <property type="term" value="F:metal ion binding"/>
    <property type="evidence" value="ECO:0007669"/>
    <property type="project" value="InterPro"/>
</dbReference>
<dbReference type="CDD" id="cd17814">
    <property type="entry name" value="Fe-ADH-like"/>
    <property type="match status" value="1"/>
</dbReference>
<dbReference type="InterPro" id="IPR018211">
    <property type="entry name" value="ADH_Fe_CS"/>
</dbReference>
<dbReference type="Pfam" id="PF00465">
    <property type="entry name" value="Fe-ADH"/>
    <property type="match status" value="1"/>
</dbReference>
<feature type="domain" description="Alcohol dehydrogenase iron-type/glycerol dehydrogenase GldA" evidence="5">
    <location>
        <begin position="13"/>
        <end position="179"/>
    </location>
</feature>
<evidence type="ECO:0000313" key="7">
    <source>
        <dbReference type="EMBL" id="SHO54737.1"/>
    </source>
</evidence>
<dbReference type="Gene3D" id="1.20.1090.10">
    <property type="entry name" value="Dehydroquinate synthase-like - alpha domain"/>
    <property type="match status" value="1"/>
</dbReference>
<keyword evidence="8" id="KW-1185">Reference proteome</keyword>
<proteinExistence type="inferred from homology"/>
<dbReference type="Proteomes" id="UP000184600">
    <property type="component" value="Unassembled WGS sequence"/>
</dbReference>
<dbReference type="FunFam" id="1.20.1090.10:FF:000001">
    <property type="entry name" value="Aldehyde-alcohol dehydrogenase"/>
    <property type="match status" value="1"/>
</dbReference>
<comment type="cofactor">
    <cofactor evidence="1">
        <name>Fe cation</name>
        <dbReference type="ChEBI" id="CHEBI:24875"/>
    </cofactor>
</comment>
<protein>
    <submittedName>
        <fullName evidence="7">1,3-propanediol dehydrogenase</fullName>
        <ecNumber evidence="7">1.1.1.202</ecNumber>
    </submittedName>
</protein>
<dbReference type="SUPFAM" id="SSF56796">
    <property type="entry name" value="Dehydroquinate synthase-like"/>
    <property type="match status" value="1"/>
</dbReference>
<dbReference type="GO" id="GO:0047516">
    <property type="term" value="F:1,3-propanediol dehydrogenase activity"/>
    <property type="evidence" value="ECO:0007669"/>
    <property type="project" value="UniProtKB-EC"/>
</dbReference>
<dbReference type="STRING" id="1117707.VQ7734_00455"/>
<dbReference type="AlphaFoldDB" id="A0A1M7YQ38"/>
<comment type="similarity">
    <text evidence="2">Belongs to the iron-containing alcohol dehydrogenase family.</text>
</comment>